<dbReference type="EMBL" id="JNGW01000097">
    <property type="protein sequence ID" value="KDR51646.1"/>
    <property type="molecule type" value="Genomic_DNA"/>
</dbReference>
<proteinExistence type="predicted"/>
<keyword evidence="2" id="KW-1185">Reference proteome</keyword>
<name>A0A069QPA7_HOYLO</name>
<dbReference type="Proteomes" id="UP000027442">
    <property type="component" value="Unassembled WGS sequence"/>
</dbReference>
<feature type="non-terminal residue" evidence="1">
    <location>
        <position position="1"/>
    </location>
</feature>
<organism evidence="1 2">
    <name type="scientific">Hoylesella loescheii DSM 19665 = JCM 12249 = ATCC 15930</name>
    <dbReference type="NCBI Taxonomy" id="1122985"/>
    <lineage>
        <taxon>Bacteria</taxon>
        <taxon>Pseudomonadati</taxon>
        <taxon>Bacteroidota</taxon>
        <taxon>Bacteroidia</taxon>
        <taxon>Bacteroidales</taxon>
        <taxon>Prevotellaceae</taxon>
        <taxon>Hoylesella</taxon>
    </lineage>
</organism>
<dbReference type="HOGENOM" id="CLU_1513726_0_0_10"/>
<comment type="caution">
    <text evidence="1">The sequence shown here is derived from an EMBL/GenBank/DDBJ whole genome shotgun (WGS) entry which is preliminary data.</text>
</comment>
<evidence type="ECO:0000313" key="2">
    <source>
        <dbReference type="Proteomes" id="UP000027442"/>
    </source>
</evidence>
<reference evidence="1 2" key="1">
    <citation type="submission" date="2013-08" db="EMBL/GenBank/DDBJ databases">
        <authorList>
            <person name="Weinstock G."/>
            <person name="Sodergren E."/>
            <person name="Wylie T."/>
            <person name="Fulton L."/>
            <person name="Fulton R."/>
            <person name="Fronick C."/>
            <person name="O'Laughlin M."/>
            <person name="Godfrey J."/>
            <person name="Miner T."/>
            <person name="Herter B."/>
            <person name="Appelbaum E."/>
            <person name="Cordes M."/>
            <person name="Lek S."/>
            <person name="Wollam A."/>
            <person name="Pepin K.H."/>
            <person name="Palsikar V.B."/>
            <person name="Mitreva M."/>
            <person name="Wilson R.K."/>
        </authorList>
    </citation>
    <scope>NUCLEOTIDE SEQUENCE [LARGE SCALE GENOMIC DNA]</scope>
    <source>
        <strain evidence="1 2">ATCC 15930</strain>
    </source>
</reference>
<sequence>GSGDHGETTTHHVRMKSIDLNGGVSNSYGYIPANTGVLLKVFNKTGDTSGKLYYTIGEKDNVPYNISNNIMKGVMVKSKPVNARVSSPIYVLQGGIFQKATTTISNFPVHKAYMELPSGAPAKLSLSFGDDDETTDIESVTTDEEAKDNDVYYNLNGQRVSNPQKGIYIHNGKKVIIK</sequence>
<gene>
    <name evidence="1" type="ORF">HMPREF1991_02254</name>
</gene>
<dbReference type="PATRIC" id="fig|1122985.7.peg.2335"/>
<evidence type="ECO:0000313" key="1">
    <source>
        <dbReference type="EMBL" id="KDR51646.1"/>
    </source>
</evidence>
<protein>
    <submittedName>
        <fullName evidence="1">Uncharacterized protein</fullName>
    </submittedName>
</protein>
<accession>A0A069QPA7</accession>
<dbReference type="AlphaFoldDB" id="A0A069QPA7"/>